<dbReference type="GO" id="GO:0008955">
    <property type="term" value="F:peptidoglycan glycosyltransferase activity"/>
    <property type="evidence" value="ECO:0007669"/>
    <property type="project" value="UniProtKB-EC"/>
</dbReference>
<evidence type="ECO:0000313" key="24">
    <source>
        <dbReference type="Proteomes" id="UP000562464"/>
    </source>
</evidence>
<dbReference type="PANTHER" id="PTHR32282">
    <property type="entry name" value="BINDING PROTEIN TRANSPEPTIDASE, PUTATIVE-RELATED"/>
    <property type="match status" value="1"/>
</dbReference>
<evidence type="ECO:0000256" key="5">
    <source>
        <dbReference type="ARBA" id="ARBA00022645"/>
    </source>
</evidence>
<keyword evidence="15" id="KW-0511">Multifunctional enzyme</keyword>
<evidence type="ECO:0000256" key="16">
    <source>
        <dbReference type="ARBA" id="ARBA00023316"/>
    </source>
</evidence>
<keyword evidence="13 20" id="KW-1133">Transmembrane helix</keyword>
<reference evidence="23 24" key="1">
    <citation type="submission" date="2020-08" db="EMBL/GenBank/DDBJ databases">
        <title>Genomic Encyclopedia of Type Strains, Phase IV (KMG-IV): sequencing the most valuable type-strain genomes for metagenomic binning, comparative biology and taxonomic classification.</title>
        <authorList>
            <person name="Goeker M."/>
        </authorList>
    </citation>
    <scope>NUCLEOTIDE SEQUENCE [LARGE SCALE GENOMIC DNA]</scope>
    <source>
        <strain evidence="23 24">DSM 14925</strain>
    </source>
</reference>
<dbReference type="SUPFAM" id="SSF53955">
    <property type="entry name" value="Lysozyme-like"/>
    <property type="match status" value="1"/>
</dbReference>
<keyword evidence="12" id="KW-0573">Peptidoglycan synthesis</keyword>
<evidence type="ECO:0000256" key="13">
    <source>
        <dbReference type="ARBA" id="ARBA00022989"/>
    </source>
</evidence>
<comment type="catalytic activity">
    <reaction evidence="18">
        <text>[GlcNAc-(1-&gt;4)-Mur2Ac(oyl-L-Ala-gamma-D-Glu-L-Lys-D-Ala-D-Ala)](n)-di-trans,octa-cis-undecaprenyl diphosphate + beta-D-GlcNAc-(1-&gt;4)-Mur2Ac(oyl-L-Ala-gamma-D-Glu-L-Lys-D-Ala-D-Ala)-di-trans,octa-cis-undecaprenyl diphosphate = [GlcNAc-(1-&gt;4)-Mur2Ac(oyl-L-Ala-gamma-D-Glu-L-Lys-D-Ala-D-Ala)](n+1)-di-trans,octa-cis-undecaprenyl diphosphate + di-trans,octa-cis-undecaprenyl diphosphate + H(+)</text>
        <dbReference type="Rhea" id="RHEA:23708"/>
        <dbReference type="Rhea" id="RHEA-COMP:9602"/>
        <dbReference type="Rhea" id="RHEA-COMP:9603"/>
        <dbReference type="ChEBI" id="CHEBI:15378"/>
        <dbReference type="ChEBI" id="CHEBI:58405"/>
        <dbReference type="ChEBI" id="CHEBI:60033"/>
        <dbReference type="ChEBI" id="CHEBI:78435"/>
        <dbReference type="EC" id="2.4.99.28"/>
    </reaction>
</comment>
<keyword evidence="11" id="KW-0133">Cell shape</keyword>
<dbReference type="Pfam" id="PF00905">
    <property type="entry name" value="Transpeptidase"/>
    <property type="match status" value="1"/>
</dbReference>
<dbReference type="GO" id="GO:0008658">
    <property type="term" value="F:penicillin binding"/>
    <property type="evidence" value="ECO:0007669"/>
    <property type="project" value="InterPro"/>
</dbReference>
<keyword evidence="24" id="KW-1185">Reference proteome</keyword>
<organism evidence="23 24">
    <name type="scientific">Lactovum miscens</name>
    <dbReference type="NCBI Taxonomy" id="190387"/>
    <lineage>
        <taxon>Bacteria</taxon>
        <taxon>Bacillati</taxon>
        <taxon>Bacillota</taxon>
        <taxon>Bacilli</taxon>
        <taxon>Lactobacillales</taxon>
        <taxon>Streptococcaceae</taxon>
        <taxon>Lactovum</taxon>
    </lineage>
</organism>
<feature type="transmembrane region" description="Helical" evidence="20">
    <location>
        <begin position="41"/>
        <end position="59"/>
    </location>
</feature>
<comment type="similarity">
    <text evidence="1">In the C-terminal section; belongs to the transpeptidase family.</text>
</comment>
<evidence type="ECO:0000256" key="20">
    <source>
        <dbReference type="SAM" id="Phobius"/>
    </source>
</evidence>
<dbReference type="InterPro" id="IPR050396">
    <property type="entry name" value="Glycosyltr_51/Transpeptidase"/>
</dbReference>
<keyword evidence="7 23" id="KW-0328">Glycosyltransferase</keyword>
<evidence type="ECO:0000256" key="1">
    <source>
        <dbReference type="ARBA" id="ARBA00007090"/>
    </source>
</evidence>
<protein>
    <submittedName>
        <fullName evidence="23">Penicillin-binding protein 2A</fullName>
        <ecNumber evidence="23">2.3.2.-</ecNumber>
        <ecNumber evidence="23">2.4.1.129</ecNumber>
    </submittedName>
</protein>
<evidence type="ECO:0000256" key="15">
    <source>
        <dbReference type="ARBA" id="ARBA00023268"/>
    </source>
</evidence>
<evidence type="ECO:0000256" key="8">
    <source>
        <dbReference type="ARBA" id="ARBA00022679"/>
    </source>
</evidence>
<sequence>MDNGNFRRSQLQAENKLSKNKYKFIPKPIKRIWKKYNLSRVLLLAITIFLILVTGYLYFLSKVTNVSILEQSLYQQTQIIDNKGQVADKLSGDKGSTLTYNEIPDNVKNAVVATEDRTFYTNHGVNYTRTILAMLTAGHFGGGSTITQQLAKNSYLSQAQTIDRKAREIFLALQITKKYSKDDILTMYLNSNGYGNGVIGIQDASHKYFAKDAANLTLGEAATLVGMLKGPAIYNPIYSIANATNRRDTVISNMVVAGYINQATAEEAKSENLGSEVKDDYASQEKNPKYPSYDNAVIAEAEKTYGLSSSDVLNSGYKIYTGMNQAMQSGLQESYSSSSAFPVADDGVMAQSGTVALDPKTGEALAVMGNSPVAGYSSLTDFNFAMNAKRSPGSVIKPLIVYAPAIEAGWAIDKTVHDVPTTYDGNWSPQNADGNFHGDMPMYQALANSYNIPAINTYKEIGPSTGNALGKKFGLNLTSENNVLPTSLGAGVETNPWQIAQAYQVFANGGLMETAHLITKIEDASGRTIKTAKVNQIQVINVDSANKMTQMMLGTYSNGTGAWAGPKDYTLAGKTGTNEDIDQWVVGYTPDIVMAEWLGFSNPQPVDHRLDGTSEIQASYIFRTSASYILPYTKGTKFTVDNPYVTANIPPIYPAWTYLRQFQDGIVNSEEGTSGTGGNQATSSSSSASKTFTDDVKNIWNKFTNLFK</sequence>
<proteinExistence type="inferred from homology"/>
<feature type="region of interest" description="Disordered" evidence="19">
    <location>
        <begin position="669"/>
        <end position="690"/>
    </location>
</feature>
<dbReference type="GO" id="GO:0016746">
    <property type="term" value="F:acyltransferase activity"/>
    <property type="evidence" value="ECO:0007669"/>
    <property type="project" value="UniProtKB-KW"/>
</dbReference>
<keyword evidence="8 23" id="KW-0808">Transferase</keyword>
<keyword evidence="10" id="KW-0378">Hydrolase</keyword>
<evidence type="ECO:0000256" key="18">
    <source>
        <dbReference type="ARBA" id="ARBA00049902"/>
    </source>
</evidence>
<dbReference type="GO" id="GO:0006508">
    <property type="term" value="P:proteolysis"/>
    <property type="evidence" value="ECO:0007669"/>
    <property type="project" value="UniProtKB-KW"/>
</dbReference>
<evidence type="ECO:0000256" key="17">
    <source>
        <dbReference type="ARBA" id="ARBA00034000"/>
    </source>
</evidence>
<keyword evidence="9 20" id="KW-0812">Transmembrane</keyword>
<feature type="domain" description="Glycosyl transferase family 51" evidence="22">
    <location>
        <begin position="86"/>
        <end position="254"/>
    </location>
</feature>
<evidence type="ECO:0000256" key="7">
    <source>
        <dbReference type="ARBA" id="ARBA00022676"/>
    </source>
</evidence>
<dbReference type="Proteomes" id="UP000562464">
    <property type="component" value="Unassembled WGS sequence"/>
</dbReference>
<dbReference type="Gene3D" id="3.40.710.10">
    <property type="entry name" value="DD-peptidase/beta-lactamase superfamily"/>
    <property type="match status" value="1"/>
</dbReference>
<comment type="catalytic activity">
    <reaction evidence="17">
        <text>Preferential cleavage: (Ac)2-L-Lys-D-Ala-|-D-Ala. Also transpeptidation of peptidyl-alanyl moieties that are N-acyl substituents of D-alanine.</text>
        <dbReference type="EC" id="3.4.16.4"/>
    </reaction>
</comment>
<feature type="domain" description="Penicillin-binding protein transpeptidase" evidence="21">
    <location>
        <begin position="354"/>
        <end position="591"/>
    </location>
</feature>
<dbReference type="Pfam" id="PF00912">
    <property type="entry name" value="Transgly"/>
    <property type="match status" value="1"/>
</dbReference>
<evidence type="ECO:0000256" key="2">
    <source>
        <dbReference type="ARBA" id="ARBA00007739"/>
    </source>
</evidence>
<keyword evidence="23" id="KW-0012">Acyltransferase</keyword>
<dbReference type="InterPro" id="IPR036950">
    <property type="entry name" value="PBP_transglycosylase"/>
</dbReference>
<evidence type="ECO:0000256" key="3">
    <source>
        <dbReference type="ARBA" id="ARBA00022475"/>
    </source>
</evidence>
<evidence type="ECO:0000256" key="14">
    <source>
        <dbReference type="ARBA" id="ARBA00023136"/>
    </source>
</evidence>
<dbReference type="GO" id="GO:0071555">
    <property type="term" value="P:cell wall organization"/>
    <property type="evidence" value="ECO:0007669"/>
    <property type="project" value="UniProtKB-KW"/>
</dbReference>
<evidence type="ECO:0000259" key="22">
    <source>
        <dbReference type="Pfam" id="PF00912"/>
    </source>
</evidence>
<dbReference type="EC" id="2.3.2.-" evidence="23"/>
<dbReference type="RefSeq" id="WP_183540623.1">
    <property type="nucleotide sequence ID" value="NZ_DASWOY010000027.1"/>
</dbReference>
<gene>
    <name evidence="23" type="ORF">HNQ37_001407</name>
</gene>
<dbReference type="EMBL" id="JACHHV010000027">
    <property type="protein sequence ID" value="MBB5888506.1"/>
    <property type="molecule type" value="Genomic_DNA"/>
</dbReference>
<dbReference type="SUPFAM" id="SSF56601">
    <property type="entry name" value="beta-lactamase/transpeptidase-like"/>
    <property type="match status" value="1"/>
</dbReference>
<feature type="region of interest" description="Disordered" evidence="19">
    <location>
        <begin position="268"/>
        <end position="287"/>
    </location>
</feature>
<evidence type="ECO:0000313" key="23">
    <source>
        <dbReference type="EMBL" id="MBB5888506.1"/>
    </source>
</evidence>
<dbReference type="InterPro" id="IPR001460">
    <property type="entry name" value="PCN-bd_Tpept"/>
</dbReference>
<dbReference type="NCBIfam" id="TIGR02074">
    <property type="entry name" value="PBP_1a_fam"/>
    <property type="match status" value="1"/>
</dbReference>
<evidence type="ECO:0000256" key="9">
    <source>
        <dbReference type="ARBA" id="ARBA00022692"/>
    </source>
</evidence>
<dbReference type="InterPro" id="IPR012338">
    <property type="entry name" value="Beta-lactam/transpept-like"/>
</dbReference>
<keyword evidence="5" id="KW-0121">Carboxypeptidase</keyword>
<feature type="compositionally biased region" description="Low complexity" evidence="19">
    <location>
        <begin position="679"/>
        <end position="690"/>
    </location>
</feature>
<keyword evidence="14 20" id="KW-0472">Membrane</keyword>
<dbReference type="GO" id="GO:0008360">
    <property type="term" value="P:regulation of cell shape"/>
    <property type="evidence" value="ECO:0007669"/>
    <property type="project" value="UniProtKB-KW"/>
</dbReference>
<dbReference type="Gene3D" id="1.10.3810.10">
    <property type="entry name" value="Biosynthetic peptidoglycan transglycosylase-like"/>
    <property type="match status" value="1"/>
</dbReference>
<evidence type="ECO:0000256" key="11">
    <source>
        <dbReference type="ARBA" id="ARBA00022960"/>
    </source>
</evidence>
<dbReference type="InterPro" id="IPR001264">
    <property type="entry name" value="Glyco_trans_51"/>
</dbReference>
<comment type="caution">
    <text evidence="23">The sequence shown here is derived from an EMBL/GenBank/DDBJ whole genome shotgun (WGS) entry which is preliminary data.</text>
</comment>
<name>A0A841C3H4_9LACT</name>
<keyword evidence="6" id="KW-0645">Protease</keyword>
<dbReference type="GO" id="GO:0030288">
    <property type="term" value="C:outer membrane-bounded periplasmic space"/>
    <property type="evidence" value="ECO:0007669"/>
    <property type="project" value="TreeGrafter"/>
</dbReference>
<evidence type="ECO:0000256" key="12">
    <source>
        <dbReference type="ARBA" id="ARBA00022984"/>
    </source>
</evidence>
<accession>A0A841C3H4</accession>
<keyword evidence="4" id="KW-0964">Secreted</keyword>
<keyword evidence="16" id="KW-0961">Cell wall biogenesis/degradation</keyword>
<dbReference type="GO" id="GO:0009252">
    <property type="term" value="P:peptidoglycan biosynthetic process"/>
    <property type="evidence" value="ECO:0007669"/>
    <property type="project" value="UniProtKB-KW"/>
</dbReference>
<evidence type="ECO:0000256" key="19">
    <source>
        <dbReference type="SAM" id="MobiDB-lite"/>
    </source>
</evidence>
<evidence type="ECO:0000256" key="10">
    <source>
        <dbReference type="ARBA" id="ARBA00022801"/>
    </source>
</evidence>
<dbReference type="InterPro" id="IPR023346">
    <property type="entry name" value="Lysozyme-like_dom_sf"/>
</dbReference>
<evidence type="ECO:0000259" key="21">
    <source>
        <dbReference type="Pfam" id="PF00905"/>
    </source>
</evidence>
<dbReference type="GO" id="GO:0009002">
    <property type="term" value="F:serine-type D-Ala-D-Ala carboxypeptidase activity"/>
    <property type="evidence" value="ECO:0007669"/>
    <property type="project" value="UniProtKB-EC"/>
</dbReference>
<dbReference type="FunFam" id="1.10.3810.10:FF:000001">
    <property type="entry name" value="Penicillin-binding protein 1A"/>
    <property type="match status" value="1"/>
</dbReference>
<keyword evidence="3" id="KW-1003">Cell membrane</keyword>
<evidence type="ECO:0000256" key="6">
    <source>
        <dbReference type="ARBA" id="ARBA00022670"/>
    </source>
</evidence>
<dbReference type="EC" id="2.4.1.129" evidence="23"/>
<comment type="similarity">
    <text evidence="2">In the N-terminal section; belongs to the glycosyltransferase 51 family.</text>
</comment>
<evidence type="ECO:0000256" key="4">
    <source>
        <dbReference type="ARBA" id="ARBA00022525"/>
    </source>
</evidence>
<dbReference type="PANTHER" id="PTHR32282:SF32">
    <property type="entry name" value="PENICILLIN-BINDING PROTEIN 2A"/>
    <property type="match status" value="1"/>
</dbReference>
<dbReference type="AlphaFoldDB" id="A0A841C3H4"/>